<dbReference type="CDD" id="cd05495">
    <property type="entry name" value="Bromo_cbp_like"/>
    <property type="match status" value="1"/>
</dbReference>
<feature type="region of interest" description="Disordered" evidence="25">
    <location>
        <begin position="101"/>
        <end position="200"/>
    </location>
</feature>
<feature type="region of interest" description="Disordered" evidence="25">
    <location>
        <begin position="1663"/>
        <end position="1760"/>
    </location>
</feature>
<evidence type="ECO:0000256" key="13">
    <source>
        <dbReference type="ARBA" id="ARBA00022843"/>
    </source>
</evidence>
<dbReference type="InterPro" id="IPR000433">
    <property type="entry name" value="Znf_ZZ"/>
</dbReference>
<feature type="compositionally biased region" description="Polar residues" evidence="25">
    <location>
        <begin position="2038"/>
        <end position="2052"/>
    </location>
</feature>
<dbReference type="FunFam" id="2.10.110.40:FF:000001">
    <property type="entry name" value="E1A binding protein p300"/>
    <property type="match status" value="1"/>
</dbReference>
<dbReference type="CDD" id="cd20910">
    <property type="entry name" value="NCBD_CREBBP-p300_like"/>
    <property type="match status" value="1"/>
</dbReference>
<evidence type="ECO:0000259" key="30">
    <source>
        <dbReference type="PROSITE" id="PS51727"/>
    </source>
</evidence>
<evidence type="ECO:0000256" key="1">
    <source>
        <dbReference type="ARBA" id="ARBA00004123"/>
    </source>
</evidence>
<dbReference type="InterPro" id="IPR013083">
    <property type="entry name" value="Znf_RING/FYVE/PHD"/>
</dbReference>
<keyword evidence="16" id="KW-0090">Biological rhythms</keyword>
<feature type="compositionally biased region" description="Low complexity" evidence="25">
    <location>
        <begin position="730"/>
        <end position="745"/>
    </location>
</feature>
<evidence type="ECO:0000259" key="27">
    <source>
        <dbReference type="PROSITE" id="PS50134"/>
    </source>
</evidence>
<evidence type="ECO:0000313" key="32">
    <source>
        <dbReference type="Proteomes" id="UP000005226"/>
    </source>
</evidence>
<keyword evidence="15" id="KW-0805">Transcription regulation</keyword>
<dbReference type="InterPro" id="IPR010303">
    <property type="entry name" value="RING_CBP-p300"/>
</dbReference>
<feature type="compositionally biased region" description="Low complexity" evidence="25">
    <location>
        <begin position="777"/>
        <end position="788"/>
    </location>
</feature>
<dbReference type="Gene3D" id="1.20.920.10">
    <property type="entry name" value="Bromodomain-like"/>
    <property type="match status" value="1"/>
</dbReference>
<feature type="domain" description="ZZ-type" evidence="28">
    <location>
        <begin position="1491"/>
        <end position="1539"/>
    </location>
</feature>
<feature type="compositionally biased region" description="Low complexity" evidence="25">
    <location>
        <begin position="1733"/>
        <end position="1744"/>
    </location>
</feature>
<keyword evidence="9 23" id="KW-0479">Metal-binding</keyword>
<dbReference type="Pfam" id="PF00439">
    <property type="entry name" value="Bromodomain"/>
    <property type="match status" value="1"/>
</dbReference>
<dbReference type="InterPro" id="IPR013178">
    <property type="entry name" value="Histone_AcTrfase_Rtt109/CBP"/>
</dbReference>
<dbReference type="Pfam" id="PF06001">
    <property type="entry name" value="RING_CBP-p300"/>
    <property type="match status" value="1"/>
</dbReference>
<feature type="compositionally biased region" description="Low complexity" evidence="25">
    <location>
        <begin position="294"/>
        <end position="303"/>
    </location>
</feature>
<dbReference type="FunFam" id="1.20.920.10:FF:000001">
    <property type="entry name" value="Histone acetyltransferase p300"/>
    <property type="match status" value="1"/>
</dbReference>
<dbReference type="GO" id="GO:0140297">
    <property type="term" value="F:DNA-binding transcription factor binding"/>
    <property type="evidence" value="ECO:0007669"/>
    <property type="project" value="UniProtKB-ARBA"/>
</dbReference>
<dbReference type="GO" id="GO:0031490">
    <property type="term" value="F:chromatin DNA binding"/>
    <property type="evidence" value="ECO:0007669"/>
    <property type="project" value="TreeGrafter"/>
</dbReference>
<dbReference type="EC" id="2.3.1.48" evidence="3"/>
<dbReference type="FunFam" id="1.20.1020.10:FF:000002">
    <property type="entry name" value="E1A binding protein p300"/>
    <property type="match status" value="1"/>
</dbReference>
<feature type="compositionally biased region" description="Polar residues" evidence="25">
    <location>
        <begin position="135"/>
        <end position="165"/>
    </location>
</feature>
<feature type="domain" description="Bromo" evidence="26">
    <location>
        <begin position="892"/>
        <end position="964"/>
    </location>
</feature>
<evidence type="ECO:0000256" key="10">
    <source>
        <dbReference type="ARBA" id="ARBA00022737"/>
    </source>
</evidence>
<keyword evidence="12 23" id="KW-0862">Zinc</keyword>
<evidence type="ECO:0000256" key="23">
    <source>
        <dbReference type="PROSITE-ProRule" id="PRU00203"/>
    </source>
</evidence>
<feature type="region of interest" description="Disordered" evidence="25">
    <location>
        <begin position="451"/>
        <end position="489"/>
    </location>
</feature>
<dbReference type="InterPro" id="IPR000197">
    <property type="entry name" value="Znf_TAZ"/>
</dbReference>
<reference evidence="31 32" key="1">
    <citation type="journal article" date="2011" name="Genome Biol. Evol.">
        <title>Integration of the genetic map and genome assembly of fugu facilitates insights into distinct features of genome evolution in teleosts and mammals.</title>
        <authorList>
            <person name="Kai W."/>
            <person name="Kikuchi K."/>
            <person name="Tohari S."/>
            <person name="Chew A.K."/>
            <person name="Tay A."/>
            <person name="Fujiwara A."/>
            <person name="Hosoya S."/>
            <person name="Suetake H."/>
            <person name="Naruse K."/>
            <person name="Brenner S."/>
            <person name="Suzuki Y."/>
            <person name="Venkatesh B."/>
        </authorList>
    </citation>
    <scope>NUCLEOTIDE SEQUENCE [LARGE SCALE GENOMIC DNA]</scope>
</reference>
<keyword evidence="17 22" id="KW-0103">Bromodomain</keyword>
<evidence type="ECO:0000256" key="12">
    <source>
        <dbReference type="ARBA" id="ARBA00022833"/>
    </source>
</evidence>
<feature type="region of interest" description="Disordered" evidence="25">
    <location>
        <begin position="670"/>
        <end position="690"/>
    </location>
</feature>
<dbReference type="FunFam" id="1.10.246.20:FF:000001">
    <property type="entry name" value="E1A binding protein p300"/>
    <property type="match status" value="1"/>
</dbReference>
<dbReference type="PANTHER" id="PTHR13808:SF34">
    <property type="entry name" value="CREB-BINDING PROTEIN"/>
    <property type="match status" value="1"/>
</dbReference>
<dbReference type="CDD" id="cd02337">
    <property type="entry name" value="ZZ_CBP"/>
    <property type="match status" value="1"/>
</dbReference>
<dbReference type="InterPro" id="IPR043145">
    <property type="entry name" value="Znf_ZZ_sf"/>
</dbReference>
<dbReference type="SUPFAM" id="SSF57933">
    <property type="entry name" value="TAZ domain"/>
    <property type="match status" value="2"/>
</dbReference>
<feature type="region of interest" description="Disordered" evidence="25">
    <location>
        <begin position="269"/>
        <end position="303"/>
    </location>
</feature>
<dbReference type="Ensembl" id="ENSTRUT00000079248.1">
    <property type="protein sequence ID" value="ENSTRUP00000062827.1"/>
    <property type="gene ID" value="ENSTRUG00000012692.3"/>
</dbReference>
<dbReference type="GO" id="GO:0008270">
    <property type="term" value="F:zinc ion binding"/>
    <property type="evidence" value="ECO:0007669"/>
    <property type="project" value="UniProtKB-KW"/>
</dbReference>
<evidence type="ECO:0000256" key="11">
    <source>
        <dbReference type="ARBA" id="ARBA00022771"/>
    </source>
</evidence>
<reference evidence="31" key="2">
    <citation type="submission" date="2025-08" db="UniProtKB">
        <authorList>
            <consortium name="Ensembl"/>
        </authorList>
    </citation>
    <scope>IDENTIFICATION</scope>
</reference>
<dbReference type="Pfam" id="PF09030">
    <property type="entry name" value="Creb_binding"/>
    <property type="match status" value="1"/>
</dbReference>
<dbReference type="GO" id="GO:0003713">
    <property type="term" value="F:transcription coactivator activity"/>
    <property type="evidence" value="ECO:0007669"/>
    <property type="project" value="InterPro"/>
</dbReference>
<feature type="region of interest" description="Disordered" evidence="25">
    <location>
        <begin position="1937"/>
        <end position="1986"/>
    </location>
</feature>
<keyword evidence="6" id="KW-1017">Isopeptide bond</keyword>
<dbReference type="CDD" id="cd15647">
    <property type="entry name" value="PHD_CBP"/>
    <property type="match status" value="1"/>
</dbReference>
<feature type="compositionally biased region" description="Low complexity" evidence="25">
    <location>
        <begin position="1675"/>
        <end position="1688"/>
    </location>
</feature>
<evidence type="ECO:0000256" key="2">
    <source>
        <dbReference type="ARBA" id="ARBA00004496"/>
    </source>
</evidence>
<dbReference type="GO" id="GO:0048511">
    <property type="term" value="P:rhythmic process"/>
    <property type="evidence" value="ECO:0007669"/>
    <property type="project" value="UniProtKB-KW"/>
</dbReference>
<feature type="region of interest" description="Disordered" evidence="25">
    <location>
        <begin position="1"/>
        <end position="87"/>
    </location>
</feature>
<dbReference type="InterPro" id="IPR056484">
    <property type="entry name" value="PHD_P300"/>
</dbReference>
<dbReference type="Pfam" id="PF00569">
    <property type="entry name" value="ZZ"/>
    <property type="match status" value="1"/>
</dbReference>
<dbReference type="Gene3D" id="1.10.246.20">
    <property type="entry name" value="Coactivator CBP, KIX domain"/>
    <property type="match status" value="1"/>
</dbReference>
<feature type="compositionally biased region" description="Polar residues" evidence="25">
    <location>
        <begin position="2135"/>
        <end position="2148"/>
    </location>
</feature>
<evidence type="ECO:0000256" key="7">
    <source>
        <dbReference type="ARBA" id="ARBA00022553"/>
    </source>
</evidence>
<dbReference type="Pfam" id="PF08214">
    <property type="entry name" value="HAT_KAT11"/>
    <property type="match status" value="1"/>
</dbReference>
<dbReference type="Proteomes" id="UP000005226">
    <property type="component" value="Chromosome 17"/>
</dbReference>
<dbReference type="InterPro" id="IPR036427">
    <property type="entry name" value="Bromodomain-like_sf"/>
</dbReference>
<keyword evidence="32" id="KW-1185">Reference proteome</keyword>
<dbReference type="CDD" id="cd15802">
    <property type="entry name" value="RING_CBP-p300"/>
    <property type="match status" value="1"/>
</dbReference>
<evidence type="ECO:0000256" key="5">
    <source>
        <dbReference type="ARBA" id="ARBA00022490"/>
    </source>
</evidence>
<keyword evidence="18" id="KW-0804">Transcription</keyword>
<dbReference type="Gene3D" id="3.30.40.10">
    <property type="entry name" value="Zinc/RING finger domain, C3HC4 (zinc finger)"/>
    <property type="match status" value="1"/>
</dbReference>
<feature type="compositionally biased region" description="Low complexity" evidence="25">
    <location>
        <begin position="504"/>
        <end position="535"/>
    </location>
</feature>
<evidence type="ECO:0000256" key="16">
    <source>
        <dbReference type="ARBA" id="ARBA00023108"/>
    </source>
</evidence>
<keyword evidence="11 24" id="KW-0863">Zinc-finger</keyword>
<dbReference type="PROSITE" id="PS50134">
    <property type="entry name" value="ZF_TAZ"/>
    <property type="match status" value="2"/>
</dbReference>
<dbReference type="SUPFAM" id="SSF47370">
    <property type="entry name" value="Bromodomain"/>
    <property type="match status" value="1"/>
</dbReference>
<evidence type="ECO:0000256" key="4">
    <source>
        <dbReference type="ARBA" id="ARBA00022481"/>
    </source>
</evidence>
<dbReference type="PROSITE" id="PS50014">
    <property type="entry name" value="BROMODOMAIN_2"/>
    <property type="match status" value="1"/>
</dbReference>
<proteinExistence type="predicted"/>
<evidence type="ECO:0000256" key="19">
    <source>
        <dbReference type="ARBA" id="ARBA00023242"/>
    </source>
</evidence>
<dbReference type="SMART" id="SM00297">
    <property type="entry name" value="BROMO"/>
    <property type="match status" value="1"/>
</dbReference>
<evidence type="ECO:0000256" key="3">
    <source>
        <dbReference type="ARBA" id="ARBA00013184"/>
    </source>
</evidence>
<feature type="compositionally biased region" description="Polar residues" evidence="25">
    <location>
        <begin position="2156"/>
        <end position="2166"/>
    </location>
</feature>
<name>A0A674MMW8_TAKRU</name>
<evidence type="ECO:0000256" key="22">
    <source>
        <dbReference type="PROSITE-ProRule" id="PRU00035"/>
    </source>
</evidence>
<protein>
    <recommendedName>
        <fullName evidence="3">histone acetyltransferase</fullName>
        <ecNumber evidence="3">2.3.1.48</ecNumber>
    </recommendedName>
</protein>
<feature type="compositionally biased region" description="Basic and acidic residues" evidence="25">
    <location>
        <begin position="1345"/>
        <end position="1357"/>
    </location>
</feature>
<dbReference type="SMART" id="SM00551">
    <property type="entry name" value="ZnF_TAZ"/>
    <property type="match status" value="2"/>
</dbReference>
<keyword evidence="13" id="KW-0832">Ubl conjugation</keyword>
<evidence type="ECO:0000256" key="15">
    <source>
        <dbReference type="ARBA" id="ARBA00023015"/>
    </source>
</evidence>
<dbReference type="Gene3D" id="2.10.110.40">
    <property type="match status" value="1"/>
</dbReference>
<feature type="domain" description="CBP/p300-type HAT" evidence="30">
    <location>
        <begin position="1112"/>
        <end position="1489"/>
    </location>
</feature>
<feature type="domain" description="KIX" evidence="29">
    <location>
        <begin position="574"/>
        <end position="653"/>
    </location>
</feature>
<gene>
    <name evidence="31" type="primary">crebbpa</name>
</gene>
<dbReference type="GeneTree" id="ENSGT00940000155364"/>
<dbReference type="InterPro" id="IPR036529">
    <property type="entry name" value="KIX_dom_sf"/>
</dbReference>
<feature type="compositionally biased region" description="Gly residues" evidence="25">
    <location>
        <begin position="66"/>
        <end position="83"/>
    </location>
</feature>
<dbReference type="FunFam" id="1.20.1020.10:FF:000001">
    <property type="entry name" value="E1A binding protein p300"/>
    <property type="match status" value="1"/>
</dbReference>
<comment type="subcellular location">
    <subcellularLocation>
        <location evidence="2">Cytoplasm</location>
    </subcellularLocation>
    <subcellularLocation>
        <location evidence="1">Nucleus</location>
    </subcellularLocation>
</comment>
<evidence type="ECO:0000259" key="29">
    <source>
        <dbReference type="PROSITE" id="PS50952"/>
    </source>
</evidence>
<accession>A0A674MMW8</accession>
<feature type="compositionally biased region" description="Basic residues" evidence="25">
    <location>
        <begin position="1374"/>
        <end position="1384"/>
    </location>
</feature>
<feature type="zinc finger region" description="TAZ-type" evidence="23">
    <location>
        <begin position="359"/>
        <end position="445"/>
    </location>
</feature>
<evidence type="ECO:0000256" key="9">
    <source>
        <dbReference type="ARBA" id="ARBA00022723"/>
    </source>
</evidence>
<evidence type="ECO:0000256" key="24">
    <source>
        <dbReference type="PROSITE-ProRule" id="PRU00228"/>
    </source>
</evidence>
<dbReference type="InterPro" id="IPR038547">
    <property type="entry name" value="RING_CBP-p300_sf"/>
</dbReference>
<dbReference type="Gene3D" id="3.30.60.90">
    <property type="match status" value="1"/>
</dbReference>
<sequence>MAENLLEMGPPSSKRPKLNSPALSASDGPDLGSLTWDDLENDLPDELIPNGGDLSLMSGMPSNGGAASGPGGTPTGLGGGGSGVPDAAAKHKQLSELLRGGNSSSIASTGLNSANSQAGSMGPQLGTPLGKSPLGQGSPNNHHSPQAQKAGTPSGVAGQNTNGNTAAMGLNSAGFNQTMINNGPSHGGLLPQGGQPQPGQMMNGGLGADAGRVRAAGVGVMQYQGASMQAAAAGAGGAASALAETLTQGGQQMGAHTNLNGAQQAGSLNKMGLSSNGGPFGAQPYGQGATGPGQQLNQQQQLQNKVTLANSLPPFHNELKGAAVTNVPNMLQQPQQQAPMLPMAGSGSVAVTSAGPTADPEKRKLIQQQLVLLLHAHKCQRREQANGEVRACALPHCRTMKNVLNHMTHCQAGKSCQVAHCASSRQIISHWKNCTRHDCPVCLPLKNASDKRTQQPKLGSPNAGLQNSISSVGVGQPSPTINTSTPIDPSSMQRAYAALGLPYSSQTTGQSQQGPGQQAGAQNSQAQQQQQLQQQMRSEHLNLPCSSCSQLLSDGSAVGSMGNLPTAAPMSATGTRKAWHEHVTQDLRSHLVHKLVQAIFPTPDPAALKDRRMENLVAYARKVEGDMYESANSRDEYYHFLAEKIYKIQKELEEKRRSRLQKQIMNQAPLAVQGTQQPSLPQPNAFGARPQSKYNSELMAIKFGANLPMNALGPSLGPQLVSSQTPLQSTPPAAASSAPTVGGATNLPHPQPSSRSSTPTLPAPAPGATPPRPTQPQPQVELPTAAQMQPPPQPPTTPVRLRSFRMPSTMTPQPLQTPIALTVASQPVPSTSTFLHDNLIFTCLASDSLSASFLVSVVLIFIILYFRLPYFSVFKPEELRQALMPTLESLYRQDPESLPFRQPVDPLLLGIPDYFDIVKNPIDLSTIKRKLDTSQYQEPWQYVDDVWLMFNNAWLYNRKTSRVYKYCSKLAEVFESEIDPVMQGLGYCCGRKYEFSPQTLCCYGKQLCTIPTGGTYYSYQNRYHFCEKCFNEIQGDSVTLGDDPAQPQTMISKDQFERKKNDVLDPEPFVECKDCGRKMHQICVLHYEVIWPSGFICKSCLKKSGKTRKENKFTAKRLQTTRLGMYIEDRVNKYLKRQNHPEAGEVFVRVVASSDKTVEVKPGMKARFVDTGEMPETFPYRTKALFAFEEIDGVDVCFFGMHVQEYGSECAFPNTRRVYISYLDSIHFFRPRILRTAVYHEILIGYLEYVKKLGYTQGHIWACPPSEGDDYIFHCHPPEQKIPKPKRLQEWYRKMLDKAFAERILHDYKDIFKQATEDRLTSANELPYFEGDFWPNVLEESIKELEQEEEERKKEENTAASETPEGAQGDSKNAKKKNNKKTNKNKSSLSRANKKKPGMPNVANDLSQKLYATMEKHKEVFFVIHLHSGPMANTLPPIVDPDPLLSCDLMDGRDAFLTLARDKHWEFSSLRRCKWSTMCMLVELHNQGQDRFVYTCNECKHHVETRWHCTVCEDFDLCISCYNTKGHEHQMVKWGLGLDDDNNSQSGEASKSPQESRRLSIQRCIQSLVHACQCRNANCSLPSCQKMKRVVQHTKGCKRKTNGGCPVCKQLIALCCYHAKHCQENKCPVPFCLNIKHKLRQQQMQHRLQQAQLMKRRMATMQGRTMPLPSPPATAAPSTPTSHTQPNTPQTPQPPLSNQPQTPNSARVMSPTFANAPRNGQPQAPVSQGKPGPQASPLHQQQSPLPQPPQAPQQLQQQPPPLAAVKMARHIEMMAQAQQNYRANMNGLPMNPPQQQQRMPGPVQPSMQMVPGPRGAQVMQPGMTPGQWPGAAGPIQAVQNPQGLVPGQTPQQPMTMQRAMMTPGQQPQQPARMLIPQQPGARPQTPQRPGTIAPNALQDLLRTLKSPSSPQQQQQVLNILKSNPQLMAAFIKQRTAKYQANQPQQPGGQQQQPGMPTIQPMTMAGAVQRPGMPPQQPQQPSAQGMASLGAQTQLMNPAHNTGPQVQEMYRRQLLRQQQQQQQQQQGVMPQGHPGQFPPQAQGTAATYSQLRMQQQQQQQQLALQAGAGTAGGGLGQLPPMSQMAQAGLGMDSTQNLLHQRMLQQQQQQQQQQLPQQQQVVLKQQMGSPAQPSPMSPQTHLLAGQSQTGGHLPGQPSLASALNNQVRSPAAVQSPCPSSQQQSQQQRPHSSPSPQVSNQAQPSPQHPHPPHSASPHPGLGGTLSGSIEQGHLGTPEQSAMLPQLNTPNRGVLNSDLGMVGDTTGDTLESFVAQL</sequence>
<evidence type="ECO:0000256" key="25">
    <source>
        <dbReference type="SAM" id="MobiDB-lite"/>
    </source>
</evidence>
<evidence type="ECO:0000256" key="6">
    <source>
        <dbReference type="ARBA" id="ARBA00022499"/>
    </source>
</evidence>
<dbReference type="SUPFAM" id="SSF69125">
    <property type="entry name" value="Nuclear receptor coactivator interlocking domain"/>
    <property type="match status" value="1"/>
</dbReference>
<reference evidence="31" key="3">
    <citation type="submission" date="2025-09" db="UniProtKB">
        <authorList>
            <consortium name="Ensembl"/>
        </authorList>
    </citation>
    <scope>IDENTIFICATION</scope>
</reference>
<feature type="domain" description="TAZ-type" evidence="27">
    <location>
        <begin position="1554"/>
        <end position="1635"/>
    </location>
</feature>
<dbReference type="GO" id="GO:0000123">
    <property type="term" value="C:histone acetyltransferase complex"/>
    <property type="evidence" value="ECO:0007669"/>
    <property type="project" value="InterPro"/>
</dbReference>
<dbReference type="FunFam" id="3.30.40.10:FF:000034">
    <property type="entry name" value="Histone acetyltransferase p300"/>
    <property type="match status" value="1"/>
</dbReference>
<organism evidence="31 32">
    <name type="scientific">Takifugu rubripes</name>
    <name type="common">Japanese pufferfish</name>
    <name type="synonym">Fugu rubripes</name>
    <dbReference type="NCBI Taxonomy" id="31033"/>
    <lineage>
        <taxon>Eukaryota</taxon>
        <taxon>Metazoa</taxon>
        <taxon>Chordata</taxon>
        <taxon>Craniata</taxon>
        <taxon>Vertebrata</taxon>
        <taxon>Euteleostomi</taxon>
        <taxon>Actinopterygii</taxon>
        <taxon>Neopterygii</taxon>
        <taxon>Teleostei</taxon>
        <taxon>Neoteleostei</taxon>
        <taxon>Acanthomorphata</taxon>
        <taxon>Eupercaria</taxon>
        <taxon>Tetraodontiformes</taxon>
        <taxon>Tetradontoidea</taxon>
        <taxon>Tetraodontidae</taxon>
        <taxon>Takifugu</taxon>
    </lineage>
</organism>
<dbReference type="PRINTS" id="PR00503">
    <property type="entry name" value="BROMODOMAIN"/>
</dbReference>
<dbReference type="Pfam" id="PF02172">
    <property type="entry name" value="KIX"/>
    <property type="match status" value="1"/>
</dbReference>
<dbReference type="GO" id="GO:0045944">
    <property type="term" value="P:positive regulation of transcription by RNA polymerase II"/>
    <property type="evidence" value="ECO:0007669"/>
    <property type="project" value="TreeGrafter"/>
</dbReference>
<dbReference type="InterPro" id="IPR035898">
    <property type="entry name" value="TAZ_dom_sf"/>
</dbReference>
<dbReference type="InterPro" id="IPR031162">
    <property type="entry name" value="CBP_P300_HAT"/>
</dbReference>
<feature type="compositionally biased region" description="Polar residues" evidence="25">
    <location>
        <begin position="463"/>
        <end position="489"/>
    </location>
</feature>
<evidence type="ECO:0000256" key="17">
    <source>
        <dbReference type="ARBA" id="ARBA00023117"/>
    </source>
</evidence>
<feature type="compositionally biased region" description="Low complexity" evidence="25">
    <location>
        <begin position="187"/>
        <end position="200"/>
    </location>
</feature>
<dbReference type="SMART" id="SM00291">
    <property type="entry name" value="ZnF_ZZ"/>
    <property type="match status" value="1"/>
</dbReference>
<dbReference type="InterPro" id="IPR001487">
    <property type="entry name" value="Bromodomain"/>
</dbReference>
<keyword evidence="7" id="KW-0597">Phosphoprotein</keyword>
<feature type="region of interest" description="Disordered" evidence="25">
    <location>
        <begin position="2013"/>
        <end position="2053"/>
    </location>
</feature>
<keyword evidence="4" id="KW-0488">Methylation</keyword>
<evidence type="ECO:0000256" key="20">
    <source>
        <dbReference type="ARBA" id="ARBA00023315"/>
    </source>
</evidence>
<dbReference type="PROSITE" id="PS50952">
    <property type="entry name" value="KIX"/>
    <property type="match status" value="1"/>
</dbReference>
<dbReference type="PROSITE" id="PS51727">
    <property type="entry name" value="CBP_P300_HAT"/>
    <property type="match status" value="1"/>
</dbReference>
<dbReference type="GO" id="GO:0005737">
    <property type="term" value="C:cytoplasm"/>
    <property type="evidence" value="ECO:0007669"/>
    <property type="project" value="UniProtKB-SubCell"/>
</dbReference>
<comment type="catalytic activity">
    <reaction evidence="21">
        <text>(S)-lactoyl-CoA + L-lysyl-[protein] = N(6)-[(S)-lactoyl]-L-lysyl-[protein] + CoA + H(+)</text>
        <dbReference type="Rhea" id="RHEA:61996"/>
        <dbReference type="Rhea" id="RHEA-COMP:9752"/>
        <dbReference type="Rhea" id="RHEA-COMP:19466"/>
        <dbReference type="ChEBI" id="CHEBI:15378"/>
        <dbReference type="ChEBI" id="CHEBI:29969"/>
        <dbReference type="ChEBI" id="CHEBI:57287"/>
        <dbReference type="ChEBI" id="CHEBI:231527"/>
        <dbReference type="ChEBI" id="CHEBI:231528"/>
    </reaction>
    <physiologicalReaction direction="left-to-right" evidence="21">
        <dbReference type="Rhea" id="RHEA:61997"/>
    </physiologicalReaction>
</comment>
<dbReference type="GO" id="GO:0004402">
    <property type="term" value="F:histone acetyltransferase activity"/>
    <property type="evidence" value="ECO:0007669"/>
    <property type="project" value="InterPro"/>
</dbReference>
<feature type="region of interest" description="Disordered" evidence="25">
    <location>
        <begin position="717"/>
        <end position="801"/>
    </location>
</feature>
<dbReference type="InterPro" id="IPR018359">
    <property type="entry name" value="Bromodomain_CS"/>
</dbReference>
<feature type="compositionally biased region" description="Low complexity" evidence="25">
    <location>
        <begin position="2115"/>
        <end position="2124"/>
    </location>
</feature>
<dbReference type="GO" id="GO:0005667">
    <property type="term" value="C:transcription regulator complex"/>
    <property type="evidence" value="ECO:0007669"/>
    <property type="project" value="TreeGrafter"/>
</dbReference>
<dbReference type="FunFam" id="3.30.60.90:FF:000003">
    <property type="entry name" value="E1A binding protein p300"/>
    <property type="match status" value="1"/>
</dbReference>
<dbReference type="SUPFAM" id="SSF57850">
    <property type="entry name" value="RING/U-box"/>
    <property type="match status" value="1"/>
</dbReference>
<dbReference type="Pfam" id="PF23570">
    <property type="entry name" value="PHD_P300"/>
    <property type="match status" value="1"/>
</dbReference>
<feature type="region of interest" description="Disordered" evidence="25">
    <location>
        <begin position="1345"/>
        <end position="1403"/>
    </location>
</feature>
<keyword evidence="8" id="KW-0808">Transferase</keyword>
<dbReference type="Pfam" id="PF02135">
    <property type="entry name" value="zf-TAZ"/>
    <property type="match status" value="2"/>
</dbReference>
<dbReference type="PROSITE" id="PS50135">
    <property type="entry name" value="ZF_ZZ_2"/>
    <property type="match status" value="1"/>
</dbReference>
<evidence type="ECO:0000256" key="8">
    <source>
        <dbReference type="ARBA" id="ARBA00022679"/>
    </source>
</evidence>
<feature type="compositionally biased region" description="Polar residues" evidence="25">
    <location>
        <begin position="173"/>
        <end position="184"/>
    </location>
</feature>
<feature type="region of interest" description="Disordered" evidence="25">
    <location>
        <begin position="504"/>
        <end position="538"/>
    </location>
</feature>
<dbReference type="SMART" id="SM01250">
    <property type="entry name" value="KAT11"/>
    <property type="match status" value="1"/>
</dbReference>
<feature type="region of interest" description="Disordered" evidence="25">
    <location>
        <begin position="2115"/>
        <end position="2243"/>
    </location>
</feature>
<dbReference type="GO" id="GO:0005654">
    <property type="term" value="C:nucleoplasm"/>
    <property type="evidence" value="ECO:0007669"/>
    <property type="project" value="UniProtKB-ARBA"/>
</dbReference>
<dbReference type="Gene3D" id="1.20.1020.10">
    <property type="entry name" value="TAZ domain"/>
    <property type="match status" value="2"/>
</dbReference>
<evidence type="ECO:0000313" key="31">
    <source>
        <dbReference type="Ensembl" id="ENSTRUP00000062827.1"/>
    </source>
</evidence>
<dbReference type="PANTHER" id="PTHR13808">
    <property type="entry name" value="CBP/P300-RELATED"/>
    <property type="match status" value="1"/>
</dbReference>
<evidence type="ECO:0000259" key="26">
    <source>
        <dbReference type="PROSITE" id="PS50014"/>
    </source>
</evidence>
<keyword evidence="14" id="KW-0007">Acetylation</keyword>
<feature type="compositionally biased region" description="Polar residues" evidence="25">
    <location>
        <begin position="101"/>
        <end position="119"/>
    </location>
</feature>
<evidence type="ECO:0000256" key="18">
    <source>
        <dbReference type="ARBA" id="ARBA00023163"/>
    </source>
</evidence>
<keyword evidence="5" id="KW-0963">Cytoplasm</keyword>
<feature type="compositionally biased region" description="Low complexity" evidence="25">
    <location>
        <begin position="1942"/>
        <end position="1963"/>
    </location>
</feature>
<feature type="compositionally biased region" description="Pro residues" evidence="25">
    <location>
        <begin position="761"/>
        <end position="776"/>
    </location>
</feature>
<dbReference type="InterPro" id="IPR003101">
    <property type="entry name" value="KIX_dom"/>
</dbReference>
<dbReference type="PROSITE" id="PS00633">
    <property type="entry name" value="BROMODOMAIN_1"/>
    <property type="match status" value="1"/>
</dbReference>
<dbReference type="InterPro" id="IPR009110">
    <property type="entry name" value="Nuc_rcpt_coact"/>
</dbReference>
<feature type="zinc finger region" description="TAZ-type" evidence="23">
    <location>
        <begin position="1554"/>
        <end position="1635"/>
    </location>
</feature>
<dbReference type="InterPro" id="IPR037073">
    <property type="entry name" value="Nuc_rcpt_coact_CREBbp_sf"/>
</dbReference>
<keyword evidence="19" id="KW-0539">Nucleus</keyword>
<keyword evidence="20" id="KW-0012">Acyltransferase</keyword>
<evidence type="ECO:0000259" key="28">
    <source>
        <dbReference type="PROSITE" id="PS50135"/>
    </source>
</evidence>
<feature type="compositionally biased region" description="Low complexity" evidence="25">
    <location>
        <begin position="2172"/>
        <end position="2202"/>
    </location>
</feature>
<dbReference type="PROSITE" id="PS01357">
    <property type="entry name" value="ZF_ZZ_1"/>
    <property type="match status" value="1"/>
</dbReference>
<evidence type="ECO:0000256" key="14">
    <source>
        <dbReference type="ARBA" id="ARBA00022990"/>
    </source>
</evidence>
<dbReference type="SUPFAM" id="SSF47040">
    <property type="entry name" value="Kix domain of CBP (creb binding protein)"/>
    <property type="match status" value="1"/>
</dbReference>
<feature type="domain" description="TAZ-type" evidence="27">
    <location>
        <begin position="359"/>
        <end position="445"/>
    </location>
</feature>
<keyword evidence="10" id="KW-0677">Repeat</keyword>
<dbReference type="Gene3D" id="1.10.1630.10">
    <property type="entry name" value="Nuclear receptor coactivator, CREB-bp-like, interlocking domain"/>
    <property type="match status" value="1"/>
</dbReference>
<dbReference type="InterPro" id="IPR014744">
    <property type="entry name" value="Nuc_rcpt_coact_CREBbp"/>
</dbReference>
<evidence type="ECO:0000256" key="21">
    <source>
        <dbReference type="ARBA" id="ARBA00047411"/>
    </source>
</evidence>
<feature type="compositionally biased region" description="Low complexity" evidence="25">
    <location>
        <begin position="2014"/>
        <end position="2025"/>
    </location>
</feature>